<dbReference type="Proteomes" id="UP001259340">
    <property type="component" value="Unassembled WGS sequence"/>
</dbReference>
<dbReference type="EMBL" id="JAPMLE010000001">
    <property type="protein sequence ID" value="MDR8525523.1"/>
    <property type="molecule type" value="Genomic_DNA"/>
</dbReference>
<feature type="transmembrane region" description="Helical" evidence="1">
    <location>
        <begin position="59"/>
        <end position="83"/>
    </location>
</feature>
<feature type="transmembrane region" description="Helical" evidence="1">
    <location>
        <begin position="338"/>
        <end position="357"/>
    </location>
</feature>
<feature type="transmembrane region" description="Helical" evidence="1">
    <location>
        <begin position="308"/>
        <end position="326"/>
    </location>
</feature>
<evidence type="ECO:0000313" key="5">
    <source>
        <dbReference type="Proteomes" id="UP001259340"/>
    </source>
</evidence>
<dbReference type="RefSeq" id="WP_310655648.1">
    <property type="nucleotide sequence ID" value="NZ_JAPMLA010000004.1"/>
</dbReference>
<feature type="domain" description="DUF418" evidence="2">
    <location>
        <begin position="223"/>
        <end position="374"/>
    </location>
</feature>
<dbReference type="InterPro" id="IPR052529">
    <property type="entry name" value="Bact_Transport_Assoc"/>
</dbReference>
<name>A0AAW8NR00_9GAMM</name>
<protein>
    <submittedName>
        <fullName evidence="3">DUF418 domain-containing protein</fullName>
    </submittedName>
</protein>
<dbReference type="Pfam" id="PF04235">
    <property type="entry name" value="DUF418"/>
    <property type="match status" value="1"/>
</dbReference>
<dbReference type="EMBL" id="JAPMLD010000008">
    <property type="protein sequence ID" value="MDW4825623.1"/>
    <property type="molecule type" value="Genomic_DNA"/>
</dbReference>
<dbReference type="PANTHER" id="PTHR30590">
    <property type="entry name" value="INNER MEMBRANE PROTEIN"/>
    <property type="match status" value="1"/>
</dbReference>
<feature type="transmembrane region" description="Helical" evidence="1">
    <location>
        <begin position="237"/>
        <end position="260"/>
    </location>
</feature>
<proteinExistence type="predicted"/>
<feature type="transmembrane region" description="Helical" evidence="1">
    <location>
        <begin position="20"/>
        <end position="38"/>
    </location>
</feature>
<gene>
    <name evidence="3" type="ORF">OS133_18065</name>
    <name evidence="4" type="ORF">OS134_16255</name>
</gene>
<feature type="transmembrane region" description="Helical" evidence="1">
    <location>
        <begin position="146"/>
        <end position="164"/>
    </location>
</feature>
<organism evidence="3 5">
    <name type="scientific">Shewanella fidelis</name>
    <dbReference type="NCBI Taxonomy" id="173509"/>
    <lineage>
        <taxon>Bacteria</taxon>
        <taxon>Pseudomonadati</taxon>
        <taxon>Pseudomonadota</taxon>
        <taxon>Gammaproteobacteria</taxon>
        <taxon>Alteromonadales</taxon>
        <taxon>Shewanellaceae</taxon>
        <taxon>Shewanella</taxon>
    </lineage>
</organism>
<keyword evidence="1" id="KW-1133">Transmembrane helix</keyword>
<evidence type="ECO:0000256" key="1">
    <source>
        <dbReference type="SAM" id="Phobius"/>
    </source>
</evidence>
<dbReference type="InterPro" id="IPR007349">
    <property type="entry name" value="DUF418"/>
</dbReference>
<dbReference type="PANTHER" id="PTHR30590:SF2">
    <property type="entry name" value="INNER MEMBRANE PROTEIN"/>
    <property type="match status" value="1"/>
</dbReference>
<feature type="transmembrane region" description="Helical" evidence="1">
    <location>
        <begin position="103"/>
        <end position="134"/>
    </location>
</feature>
<evidence type="ECO:0000313" key="6">
    <source>
        <dbReference type="Proteomes" id="UP001271263"/>
    </source>
</evidence>
<feature type="transmembrane region" description="Helical" evidence="1">
    <location>
        <begin position="266"/>
        <end position="287"/>
    </location>
</feature>
<keyword evidence="1" id="KW-0472">Membrane</keyword>
<dbReference type="Proteomes" id="UP001271263">
    <property type="component" value="Unassembled WGS sequence"/>
</dbReference>
<keyword evidence="6" id="KW-1185">Reference proteome</keyword>
<evidence type="ECO:0000313" key="4">
    <source>
        <dbReference type="EMBL" id="MDW4825623.1"/>
    </source>
</evidence>
<reference evidence="3" key="2">
    <citation type="submission" date="2022-11" db="EMBL/GenBank/DDBJ databases">
        <title>Prophages regulate Shewanella fidelis motility and biofilm formation: implications for gut colonization dynamics in Ciona robusta.</title>
        <authorList>
            <person name="Natarajan O."/>
            <person name="Gibboney S.L."/>
            <person name="Young M.N."/>
            <person name="Lim S.J."/>
            <person name="Pluta N."/>
            <person name="Atkinson C.G.F."/>
            <person name="Leigh B.A."/>
            <person name="Liberti A."/>
            <person name="Kees E."/>
            <person name="Breitbart M."/>
            <person name="Gralnick J."/>
            <person name="Dishaw L.J."/>
        </authorList>
    </citation>
    <scope>NUCLEOTIDE SEQUENCE</scope>
    <source>
        <strain evidence="3">3313</strain>
    </source>
</reference>
<dbReference type="AlphaFoldDB" id="A0AAW8NR00"/>
<evidence type="ECO:0000313" key="3">
    <source>
        <dbReference type="EMBL" id="MDR8525523.1"/>
    </source>
</evidence>
<keyword evidence="1" id="KW-0812">Transmembrane</keyword>
<reference evidence="4 6" key="1">
    <citation type="journal article" date="2022" name="bioRxiv">
        <title>Prophages regulate Shewanella fidelis 3313 motility and biofilm formation: implications for gut colonization dynamics in Ciona robusta.</title>
        <authorList>
            <person name="Natarajan O."/>
            <person name="Gibboney S.L."/>
            <person name="Young M.N."/>
            <person name="Lim S.J."/>
            <person name="Pluta N."/>
            <person name="Atkinson C.G."/>
            <person name="Leigh B.A."/>
            <person name="Liberti A."/>
            <person name="Kees E.D."/>
            <person name="Breitbart M."/>
            <person name="Gralnick J.A."/>
            <person name="Dishaw L.J."/>
        </authorList>
    </citation>
    <scope>NUCLEOTIDE SEQUENCE [LARGE SCALE GENOMIC DNA]</scope>
    <source>
        <strain evidence="4 6">JG4066</strain>
    </source>
</reference>
<accession>A0AAW8NR00</accession>
<feature type="transmembrane region" description="Helical" evidence="1">
    <location>
        <begin position="197"/>
        <end position="225"/>
    </location>
</feature>
<evidence type="ECO:0000259" key="2">
    <source>
        <dbReference type="Pfam" id="PF04235"/>
    </source>
</evidence>
<comment type="caution">
    <text evidence="3">The sequence shown here is derived from an EMBL/GenBank/DDBJ whole genome shotgun (WGS) entry which is preliminary data.</text>
</comment>
<sequence>MESSTPTHSPLNGRNANLDAIRGIAVLGILFLNIYYFGNGYLGYTNHAVIPWYDNLIDIFNSFFLEARFLTLFSILFGVGLAIQIDKVIDENQANKVRSRLKWLTLFGLLHGIFIWFGDILFTYGLAGLVALCYIKQPLQPMLNKARLFLLIGFGSMFIIAALLNEPLLERGSVEALAHQQIWSGGYTEQLIEQFSLFLAIAISTPLSSMWYMAGLMLLGVYLYRTGVFELGFERKPLLLLVIVALSLSTVDSIFTLAASPLLQSLSPAIVLISALPTALVYIHFVVKICQNNSNILSPFQRVGRLAFSLYILQSIVMVLLFRYLAPTLVLSLDRPGYVAIAIAFSVLQLLLASLYLRRFNQGPLEWLWRKLVDMSHKPAPAKSTGSAPY</sequence>